<evidence type="ECO:0000256" key="2">
    <source>
        <dbReference type="SAM" id="Phobius"/>
    </source>
</evidence>
<dbReference type="Proteomes" id="UP000184268">
    <property type="component" value="Unassembled WGS sequence"/>
</dbReference>
<evidence type="ECO:0000313" key="3">
    <source>
        <dbReference type="EMBL" id="SHI23092.1"/>
    </source>
</evidence>
<keyword evidence="2" id="KW-1133">Transmembrane helix</keyword>
<accession>A0A1M5ZFY2</accession>
<evidence type="ECO:0000256" key="1">
    <source>
        <dbReference type="SAM" id="MobiDB-lite"/>
    </source>
</evidence>
<feature type="transmembrane region" description="Helical" evidence="2">
    <location>
        <begin position="31"/>
        <end position="50"/>
    </location>
</feature>
<keyword evidence="2" id="KW-0472">Membrane</keyword>
<reference evidence="3 4" key="1">
    <citation type="submission" date="2016-11" db="EMBL/GenBank/DDBJ databases">
        <authorList>
            <person name="Jaros S."/>
            <person name="Januszkiewicz K."/>
            <person name="Wedrychowicz H."/>
        </authorList>
    </citation>
    <scope>NUCLEOTIDE SEQUENCE [LARGE SCALE GENOMIC DNA]</scope>
    <source>
        <strain evidence="3 4">DSM 16917</strain>
    </source>
</reference>
<dbReference type="RefSeq" id="WP_067662288.1">
    <property type="nucleotide sequence ID" value="NZ_FQXG01000011.1"/>
</dbReference>
<dbReference type="STRING" id="299255.SAMN02745129_0248"/>
<feature type="compositionally biased region" description="Basic and acidic residues" evidence="1">
    <location>
        <begin position="12"/>
        <end position="26"/>
    </location>
</feature>
<keyword evidence="4" id="KW-1185">Reference proteome</keyword>
<evidence type="ECO:0000313" key="4">
    <source>
        <dbReference type="Proteomes" id="UP000184268"/>
    </source>
</evidence>
<feature type="region of interest" description="Disordered" evidence="1">
    <location>
        <begin position="1"/>
        <end position="26"/>
    </location>
</feature>
<name>A0A1M5ZFY2_9GAMM</name>
<proteinExistence type="predicted"/>
<protein>
    <submittedName>
        <fullName evidence="3">Uncharacterized protein</fullName>
    </submittedName>
</protein>
<gene>
    <name evidence="3" type="ORF">SAMN02745129_0248</name>
</gene>
<keyword evidence="2" id="KW-0812">Transmembrane</keyword>
<feature type="transmembrane region" description="Helical" evidence="2">
    <location>
        <begin position="56"/>
        <end position="75"/>
    </location>
</feature>
<sequence>MRHHAGPAFEYAKQRLEQEGKGEGRKKKEEGWCALALALMLPIFPFVLGVHHIGPLMFFVGVVLAAYGGLCLMASREYWQRFDNYEQQYVCEHWGDECSRSAHP</sequence>
<organism evidence="3 4">
    <name type="scientific">Ferrimonas marina</name>
    <dbReference type="NCBI Taxonomy" id="299255"/>
    <lineage>
        <taxon>Bacteria</taxon>
        <taxon>Pseudomonadati</taxon>
        <taxon>Pseudomonadota</taxon>
        <taxon>Gammaproteobacteria</taxon>
        <taxon>Alteromonadales</taxon>
        <taxon>Ferrimonadaceae</taxon>
        <taxon>Ferrimonas</taxon>
    </lineage>
</organism>
<dbReference type="AlphaFoldDB" id="A0A1M5ZFY2"/>
<dbReference type="EMBL" id="FQXG01000011">
    <property type="protein sequence ID" value="SHI23092.1"/>
    <property type="molecule type" value="Genomic_DNA"/>
</dbReference>